<accession>A0A177LTH3</accession>
<evidence type="ECO:0008006" key="3">
    <source>
        <dbReference type="Google" id="ProtNLM"/>
    </source>
</evidence>
<evidence type="ECO:0000313" key="2">
    <source>
        <dbReference type="Proteomes" id="UP000078090"/>
    </source>
</evidence>
<dbReference type="SUPFAM" id="SSF53850">
    <property type="entry name" value="Periplasmic binding protein-like II"/>
    <property type="match status" value="1"/>
</dbReference>
<protein>
    <recommendedName>
        <fullName evidence="3">Phosphonate transport system substrate-binding protein</fullName>
    </recommendedName>
</protein>
<dbReference type="AlphaFoldDB" id="A0A177LTH3"/>
<dbReference type="RefSeq" id="WP_064010651.1">
    <property type="nucleotide sequence ID" value="NZ_LUUG01000128.1"/>
</dbReference>
<dbReference type="EMBL" id="LUUG01000128">
    <property type="protein sequence ID" value="OAH96751.1"/>
    <property type="molecule type" value="Genomic_DNA"/>
</dbReference>
<name>A0A177LTH3_METMH</name>
<organism evidence="1 2">
    <name type="scientific">Methylomonas methanica</name>
    <dbReference type="NCBI Taxonomy" id="421"/>
    <lineage>
        <taxon>Bacteria</taxon>
        <taxon>Pseudomonadati</taxon>
        <taxon>Pseudomonadota</taxon>
        <taxon>Gammaproteobacteria</taxon>
        <taxon>Methylococcales</taxon>
        <taxon>Methylococcaceae</taxon>
        <taxon>Methylomonas</taxon>
    </lineage>
</organism>
<dbReference type="Gene3D" id="3.40.190.10">
    <property type="entry name" value="Periplasmic binding protein-like II"/>
    <property type="match status" value="2"/>
</dbReference>
<dbReference type="Pfam" id="PF12974">
    <property type="entry name" value="Phosphonate-bd"/>
    <property type="match status" value="1"/>
</dbReference>
<evidence type="ECO:0000313" key="1">
    <source>
        <dbReference type="EMBL" id="OAH96751.1"/>
    </source>
</evidence>
<gene>
    <name evidence="1" type="ORF">A1332_04810</name>
</gene>
<sequence>MFSRHCFALFIVVLFQIVGCDSSPSPTETYQPEITAKPAPSSVREYKFSAVPEGSQMRVLEVYGPVVDYLNAHIEGVKLILVAPKNHAEFEAGLLGRELGFAMTNAFQTVKSNEYGYHVIAKKADDDQFYGIILVRRDSGINNVSDLKGKKISYPTPNGVAATILPMWFLKSHGIDVFKDIENLYVGSHESSIMHVYLGKTAAGTAREFSWSAFQKAHPQEASALELKWRSEPLMDHAIIARNDIPKDLSDRIVELLVNLHASAAGQALLSAMSATKFKMADDASYDKARKFFMDNSDLIPSPLQRH</sequence>
<dbReference type="Proteomes" id="UP000078090">
    <property type="component" value="Unassembled WGS sequence"/>
</dbReference>
<proteinExistence type="predicted"/>
<dbReference type="PANTHER" id="PTHR35841:SF1">
    <property type="entry name" value="PHOSPHONATES-BINDING PERIPLASMIC PROTEIN"/>
    <property type="match status" value="1"/>
</dbReference>
<dbReference type="OrthoDB" id="5343002at2"/>
<comment type="caution">
    <text evidence="1">The sequence shown here is derived from an EMBL/GenBank/DDBJ whole genome shotgun (WGS) entry which is preliminary data.</text>
</comment>
<dbReference type="PANTHER" id="PTHR35841">
    <property type="entry name" value="PHOSPHONATES-BINDING PERIPLASMIC PROTEIN"/>
    <property type="match status" value="1"/>
</dbReference>
<reference evidence="1 2" key="1">
    <citation type="submission" date="2016-03" db="EMBL/GenBank/DDBJ databases">
        <authorList>
            <person name="Ploux O."/>
        </authorList>
    </citation>
    <scope>NUCLEOTIDE SEQUENCE [LARGE SCALE GENOMIC DNA]</scope>
    <source>
        <strain evidence="1 2">R-45363</strain>
    </source>
</reference>